<dbReference type="Proteomes" id="UP001054821">
    <property type="component" value="Chromosome 4"/>
</dbReference>
<evidence type="ECO:0000313" key="1">
    <source>
        <dbReference type="EMBL" id="KAI5332489.1"/>
    </source>
</evidence>
<dbReference type="AlphaFoldDB" id="A0AAD4VW99"/>
<name>A0AAD4VW99_PRUDU</name>
<reference evidence="1 2" key="1">
    <citation type="journal article" date="2022" name="G3 (Bethesda)">
        <title>Whole-genome sequence and methylome profiling of the almond [Prunus dulcis (Mill.) D.A. Webb] cultivar 'Nonpareil'.</title>
        <authorList>
            <person name="D'Amico-Willman K.M."/>
            <person name="Ouma W.Z."/>
            <person name="Meulia T."/>
            <person name="Sideli G.M."/>
            <person name="Gradziel T.M."/>
            <person name="Fresnedo-Ramirez J."/>
        </authorList>
    </citation>
    <scope>NUCLEOTIDE SEQUENCE [LARGE SCALE GENOMIC DNA]</scope>
    <source>
        <strain evidence="1">Clone GOH B32 T37-40</strain>
    </source>
</reference>
<accession>A0AAD4VW99</accession>
<organism evidence="1 2">
    <name type="scientific">Prunus dulcis</name>
    <name type="common">Almond</name>
    <name type="synonym">Amygdalus dulcis</name>
    <dbReference type="NCBI Taxonomy" id="3755"/>
    <lineage>
        <taxon>Eukaryota</taxon>
        <taxon>Viridiplantae</taxon>
        <taxon>Streptophyta</taxon>
        <taxon>Embryophyta</taxon>
        <taxon>Tracheophyta</taxon>
        <taxon>Spermatophyta</taxon>
        <taxon>Magnoliopsida</taxon>
        <taxon>eudicotyledons</taxon>
        <taxon>Gunneridae</taxon>
        <taxon>Pentapetalae</taxon>
        <taxon>rosids</taxon>
        <taxon>fabids</taxon>
        <taxon>Rosales</taxon>
        <taxon>Rosaceae</taxon>
        <taxon>Amygdaloideae</taxon>
        <taxon>Amygdaleae</taxon>
        <taxon>Prunus</taxon>
    </lineage>
</organism>
<proteinExistence type="predicted"/>
<evidence type="ECO:0000313" key="2">
    <source>
        <dbReference type="Proteomes" id="UP001054821"/>
    </source>
</evidence>
<dbReference type="EMBL" id="JAJFAZ020000004">
    <property type="protein sequence ID" value="KAI5332489.1"/>
    <property type="molecule type" value="Genomic_DNA"/>
</dbReference>
<protein>
    <submittedName>
        <fullName evidence="1">Uncharacterized protein</fullName>
    </submittedName>
</protein>
<sequence>MSKACDVVDAVDVSYAMLDVWAWRVRCRMQSDCVVTRKCDLFSSGRRYLKVNLSQSCESHEYHKVGEGKNMDYKSGKDMIFSLEIRGGSTEEQGWSIDPSNL</sequence>
<keyword evidence="2" id="KW-1185">Reference proteome</keyword>
<comment type="caution">
    <text evidence="1">The sequence shown here is derived from an EMBL/GenBank/DDBJ whole genome shotgun (WGS) entry which is preliminary data.</text>
</comment>
<gene>
    <name evidence="1" type="ORF">L3X38_022618</name>
</gene>